<protein>
    <submittedName>
        <fullName evidence="3">Peptidoglycan glycosyltransferase</fullName>
        <ecNumber evidence="3">2.4.1.129</ecNumber>
    </submittedName>
</protein>
<dbReference type="Proteomes" id="UP001183585">
    <property type="component" value="Unassembled WGS sequence"/>
</dbReference>
<dbReference type="EC" id="2.4.1.129" evidence="3"/>
<organism evidence="3 4">
    <name type="scientific">Promicromonospora iranensis</name>
    <dbReference type="NCBI Taxonomy" id="1105144"/>
    <lineage>
        <taxon>Bacteria</taxon>
        <taxon>Bacillati</taxon>
        <taxon>Actinomycetota</taxon>
        <taxon>Actinomycetes</taxon>
        <taxon>Micrococcales</taxon>
        <taxon>Promicromonosporaceae</taxon>
        <taxon>Promicromonospora</taxon>
    </lineage>
</organism>
<evidence type="ECO:0000313" key="3">
    <source>
        <dbReference type="EMBL" id="MDR7383280.1"/>
    </source>
</evidence>
<feature type="domain" description="Penicillin binding protein A dimerisation" evidence="2">
    <location>
        <begin position="52"/>
        <end position="140"/>
    </location>
</feature>
<keyword evidence="4" id="KW-1185">Reference proteome</keyword>
<dbReference type="Gene3D" id="3.90.1310.10">
    <property type="entry name" value="Penicillin-binding protein 2a (Domain 2)"/>
    <property type="match status" value="1"/>
</dbReference>
<dbReference type="InterPro" id="IPR054120">
    <property type="entry name" value="PBPA_dimer"/>
</dbReference>
<keyword evidence="3" id="KW-0808">Transferase</keyword>
<dbReference type="EMBL" id="JAVDYE010000001">
    <property type="protein sequence ID" value="MDR7383280.1"/>
    <property type="molecule type" value="Genomic_DNA"/>
</dbReference>
<dbReference type="PANTHER" id="PTHR30627:SF24">
    <property type="entry name" value="PENICILLIN-BINDING PROTEIN 4B"/>
    <property type="match status" value="1"/>
</dbReference>
<feature type="domain" description="Penicillin-binding protein transpeptidase" evidence="1">
    <location>
        <begin position="161"/>
        <end position="506"/>
    </location>
</feature>
<evidence type="ECO:0000259" key="1">
    <source>
        <dbReference type="Pfam" id="PF00905"/>
    </source>
</evidence>
<dbReference type="RefSeq" id="WP_274994682.1">
    <property type="nucleotide sequence ID" value="NZ_JAJQQP010000007.1"/>
</dbReference>
<sequence length="511" mass="53674">MNATLRRLSTVVMVMFLALMVSTSWIQFVAAGELNDHPGNVRGIYSALSRDRGPIVVRGGEAIVTSVPVDDNFKYQRTYSEGDGGAASVYAPVTGYFAVNGTVTGMERYANSYLAGEDDSLWLDRLQNLVTGEEAQGSSVELTIDPEVQKAAWDALGDNIGAAVAIDPKTGAILAMVSKPSYDPNTLAVHNSGEATAASEALINNKPQVNSIGGEERLSPYGPTINRTINAVYPPGSTFKLLTAAAAIEYEGKTPETSIPAEDVYQLPGTTGDGGRVQNYGGQKCSDTGEMPLKDAMRISCNTAFLALANEVGKDGMQQMFQDFGFTESIDIPMSTSVGAYPGLSDSATDDSAARIALSGMGQGDLRMTPLQVAMMSAAIANDGDLMEPYLIQSVRDSDLELVSQTKPSRYKSPFSSSTADALTEMMVEVVRDGSGTGAQISGVDVAGKTGTAEDDPRSPTLWFTSFAPANDPQVAVAVVLENEGQSTDESTGGALASPIAAQIMQAAISK</sequence>
<reference evidence="3 4" key="1">
    <citation type="submission" date="2023-07" db="EMBL/GenBank/DDBJ databases">
        <title>Sequencing the genomes of 1000 actinobacteria strains.</title>
        <authorList>
            <person name="Klenk H.-P."/>
        </authorList>
    </citation>
    <scope>NUCLEOTIDE SEQUENCE [LARGE SCALE GENOMIC DNA]</scope>
    <source>
        <strain evidence="3 4">DSM 45554</strain>
    </source>
</reference>
<evidence type="ECO:0000259" key="2">
    <source>
        <dbReference type="Pfam" id="PF21922"/>
    </source>
</evidence>
<dbReference type="GO" id="GO:0016757">
    <property type="term" value="F:glycosyltransferase activity"/>
    <property type="evidence" value="ECO:0007669"/>
    <property type="project" value="UniProtKB-KW"/>
</dbReference>
<dbReference type="Pfam" id="PF00905">
    <property type="entry name" value="Transpeptidase"/>
    <property type="match status" value="1"/>
</dbReference>
<gene>
    <name evidence="3" type="ORF">J2S48_002795</name>
</gene>
<dbReference type="InterPro" id="IPR050515">
    <property type="entry name" value="Beta-lactam/transpept"/>
</dbReference>
<proteinExistence type="predicted"/>
<accession>A0ABU2CPM5</accession>
<comment type="caution">
    <text evidence="3">The sequence shown here is derived from an EMBL/GenBank/DDBJ whole genome shotgun (WGS) entry which is preliminary data.</text>
</comment>
<dbReference type="InterPro" id="IPR012338">
    <property type="entry name" value="Beta-lactam/transpept-like"/>
</dbReference>
<evidence type="ECO:0000313" key="4">
    <source>
        <dbReference type="Proteomes" id="UP001183585"/>
    </source>
</evidence>
<name>A0ABU2CPM5_9MICO</name>
<dbReference type="Pfam" id="PF21922">
    <property type="entry name" value="PBP_dimer_2"/>
    <property type="match status" value="1"/>
</dbReference>
<dbReference type="InterPro" id="IPR001460">
    <property type="entry name" value="PCN-bd_Tpept"/>
</dbReference>
<keyword evidence="3" id="KW-0328">Glycosyltransferase</keyword>
<dbReference type="PANTHER" id="PTHR30627">
    <property type="entry name" value="PEPTIDOGLYCAN D,D-TRANSPEPTIDASE"/>
    <property type="match status" value="1"/>
</dbReference>
<dbReference type="SUPFAM" id="SSF56601">
    <property type="entry name" value="beta-lactamase/transpeptidase-like"/>
    <property type="match status" value="1"/>
</dbReference>
<dbReference type="Gene3D" id="3.40.710.10">
    <property type="entry name" value="DD-peptidase/beta-lactamase superfamily"/>
    <property type="match status" value="1"/>
</dbReference>